<sequence length="127" mass="14029">MPSSTGVNAVTGAPLSDWDHTQQSIRKILMTPIGSRVMRRDFGSELPDLIDAKMTPRNILKLYSAAATAIQTWEPRFRMRFGKVTRADATGALSLEIFGIYYPLGHRGDYSIAEDQSVRVVIAGRSS</sequence>
<dbReference type="Gene3D" id="3.10.450.40">
    <property type="match status" value="1"/>
</dbReference>
<accession>A0AAF0KIK2</accession>
<dbReference type="AlphaFoldDB" id="A0AAF0KIK2"/>
<dbReference type="EMBL" id="CP124733">
    <property type="protein sequence ID" value="WHA40919.1"/>
    <property type="molecule type" value="Genomic_DNA"/>
</dbReference>
<evidence type="ECO:0000259" key="1">
    <source>
        <dbReference type="Pfam" id="PF04965"/>
    </source>
</evidence>
<reference evidence="2" key="1">
    <citation type="submission" date="2023-05" db="EMBL/GenBank/DDBJ databases">
        <title>Complete genome sequence of Agrobacterium larrymoorei CFBP5477.</title>
        <authorList>
            <person name="Yen H.-C."/>
            <person name="Chou L."/>
            <person name="Lin Y.-C."/>
            <person name="Lai E.-M."/>
            <person name="Kuo C.-H."/>
        </authorList>
    </citation>
    <scope>NUCLEOTIDE SEQUENCE</scope>
    <source>
        <strain evidence="2">CFBP5477</strain>
    </source>
</reference>
<name>A0AAF0KIK2_9HYPH</name>
<dbReference type="Proteomes" id="UP000298664">
    <property type="component" value="Chromosome Circular"/>
</dbReference>
<evidence type="ECO:0000313" key="3">
    <source>
        <dbReference type="Proteomes" id="UP000298664"/>
    </source>
</evidence>
<dbReference type="RefSeq" id="WP_137392943.1">
    <property type="nucleotide sequence ID" value="NZ_CP124733.1"/>
</dbReference>
<organism evidence="2 3">
    <name type="scientific">Agrobacterium larrymoorei</name>
    <dbReference type="NCBI Taxonomy" id="160699"/>
    <lineage>
        <taxon>Bacteria</taxon>
        <taxon>Pseudomonadati</taxon>
        <taxon>Pseudomonadota</taxon>
        <taxon>Alphaproteobacteria</taxon>
        <taxon>Hyphomicrobiales</taxon>
        <taxon>Rhizobiaceae</taxon>
        <taxon>Rhizobium/Agrobacterium group</taxon>
        <taxon>Agrobacterium</taxon>
    </lineage>
</organism>
<dbReference type="SUPFAM" id="SSF160719">
    <property type="entry name" value="gpW/gp25-like"/>
    <property type="match status" value="1"/>
</dbReference>
<feature type="domain" description="IraD/Gp25-like" evidence="1">
    <location>
        <begin position="20"/>
        <end position="84"/>
    </location>
</feature>
<gene>
    <name evidence="2" type="ORF">CFBP5477_014075</name>
</gene>
<evidence type="ECO:0000313" key="2">
    <source>
        <dbReference type="EMBL" id="WHA40919.1"/>
    </source>
</evidence>
<dbReference type="InterPro" id="IPR007048">
    <property type="entry name" value="IraD/Gp25-like"/>
</dbReference>
<protein>
    <submittedName>
        <fullName evidence="2">GPW/gp25 family protein</fullName>
    </submittedName>
</protein>
<proteinExistence type="predicted"/>
<dbReference type="Pfam" id="PF04965">
    <property type="entry name" value="GPW_gp25"/>
    <property type="match status" value="1"/>
</dbReference>